<evidence type="ECO:0000313" key="12">
    <source>
        <dbReference type="RefSeq" id="XP_017776100.1"/>
    </source>
</evidence>
<evidence type="ECO:0000256" key="4">
    <source>
        <dbReference type="ARBA" id="ARBA00022692"/>
    </source>
</evidence>
<keyword evidence="11" id="KW-1185">Reference proteome</keyword>
<evidence type="ECO:0000256" key="6">
    <source>
        <dbReference type="ARBA" id="ARBA00023136"/>
    </source>
</evidence>
<dbReference type="InterPro" id="IPR032394">
    <property type="entry name" value="Anoct_dimer"/>
</dbReference>
<evidence type="ECO:0000256" key="3">
    <source>
        <dbReference type="ARBA" id="ARBA00022475"/>
    </source>
</evidence>
<accession>A0ABM1MNF0</accession>
<feature type="transmembrane region" description="Helical" evidence="8">
    <location>
        <begin position="650"/>
        <end position="670"/>
    </location>
</feature>
<comment type="subcellular location">
    <subcellularLocation>
        <location evidence="1">Cell membrane</location>
        <topology evidence="1">Multi-pass membrane protein</topology>
    </subcellularLocation>
    <subcellularLocation>
        <location evidence="8">Membrane</location>
        <topology evidence="8">Multi-pass membrane protein</topology>
    </subcellularLocation>
</comment>
<evidence type="ECO:0000259" key="10">
    <source>
        <dbReference type="Pfam" id="PF16178"/>
    </source>
</evidence>
<dbReference type="GeneID" id="108562319"/>
<dbReference type="Pfam" id="PF04547">
    <property type="entry name" value="Anoctamin"/>
    <property type="match status" value="3"/>
</dbReference>
<dbReference type="RefSeq" id="XP_017776100.1">
    <property type="nucleotide sequence ID" value="XM_017920611.1"/>
</dbReference>
<feature type="transmembrane region" description="Helical" evidence="8">
    <location>
        <begin position="505"/>
        <end position="528"/>
    </location>
</feature>
<gene>
    <name evidence="12" type="primary">LOC108562319</name>
</gene>
<organism evidence="11 12">
    <name type="scientific">Nicrophorus vespilloides</name>
    <name type="common">Boreal carrion beetle</name>
    <dbReference type="NCBI Taxonomy" id="110193"/>
    <lineage>
        <taxon>Eukaryota</taxon>
        <taxon>Metazoa</taxon>
        <taxon>Ecdysozoa</taxon>
        <taxon>Arthropoda</taxon>
        <taxon>Hexapoda</taxon>
        <taxon>Insecta</taxon>
        <taxon>Pterygota</taxon>
        <taxon>Neoptera</taxon>
        <taxon>Endopterygota</taxon>
        <taxon>Coleoptera</taxon>
        <taxon>Polyphaga</taxon>
        <taxon>Staphyliniformia</taxon>
        <taxon>Silphidae</taxon>
        <taxon>Nicrophorinae</taxon>
        <taxon>Nicrophorus</taxon>
    </lineage>
</organism>
<comment type="similarity">
    <text evidence="2 8">Belongs to the anoctamin family.</text>
</comment>
<feature type="transmembrane region" description="Helical" evidence="8">
    <location>
        <begin position="552"/>
        <end position="576"/>
    </location>
</feature>
<protein>
    <recommendedName>
        <fullName evidence="8">Anoctamin</fullName>
    </recommendedName>
</protein>
<evidence type="ECO:0000256" key="7">
    <source>
        <dbReference type="ARBA" id="ARBA00023180"/>
    </source>
</evidence>
<dbReference type="Pfam" id="PF16178">
    <property type="entry name" value="Anoct_dimer"/>
    <property type="match status" value="1"/>
</dbReference>
<dbReference type="InterPro" id="IPR049452">
    <property type="entry name" value="Anoctamin_TM"/>
</dbReference>
<evidence type="ECO:0000256" key="8">
    <source>
        <dbReference type="RuleBase" id="RU280814"/>
    </source>
</evidence>
<keyword evidence="5 8" id="KW-1133">Transmembrane helix</keyword>
<name>A0ABM1MNF0_NICVS</name>
<keyword evidence="4 8" id="KW-0812">Transmembrane</keyword>
<keyword evidence="6 8" id="KW-0472">Membrane</keyword>
<evidence type="ECO:0000256" key="5">
    <source>
        <dbReference type="ARBA" id="ARBA00022989"/>
    </source>
</evidence>
<sequence>MSSYRKRSILTNPNGLDNLEDKLLACDEKLKVLLESNVEKRDGNYFRDNERTIDYVFVYNLHSKEKFKELVNKYIENLEEAGLEFESENSEQFPHLLFIKVHGPRSVLIRYAYVMSINLSCDNKTEMPPSHRNFNFNFLFTELTRPDESTNFYKRNTESISGQRPSDITSAERIMVIHQILSKAKYGDQEHEFGLETLLKNKYLQDAYALHDGTYKWTTSGPLNDRQLLSKYWANFGMCFKLQPLELIQKYYGPEVGFYFSFLGFYNRMLITAMIFGLATSIYGIHTYDTEKNVVSHEISTFCYEIWKREQAILIYKWNLLYLEHDPTMRLAVRYALAGYTKNEFIRSYASMVATLTANSISLTILILFEYLYTFLARKLTDYENPRTQSEYDKSFTYKQYILSFVNGYSVIYYTSFFKGTYFTYPGDREQYDNLGVLNSDVCAPFGCILEVSMQLAIILLGKNLFKSSLEVIIPIMPVWEINYLDVRVDYYFLYRDYKDIILQYGYIILFSAVFPLAPLLAIIYNTLEIRIDAYKLTRVYRRPLPVRTEGIAAWNVILQVLTVIGIATNAFLVAFTTQFVPYLLRVYGDATSFISYTFSEFAVDDYRGVTKGNMSGNICYYKGKRHPPNHAEKYKPTTTYWYEYASRTLTVIIIEVLVMCFTSLIAFAIPDVPRSIRERIANQERLDMELREKNMTRNIKNKDRNSRAISISSDIRLRK</sequence>
<feature type="transmembrane region" description="Helical" evidence="8">
    <location>
        <begin position="269"/>
        <end position="286"/>
    </location>
</feature>
<feature type="transmembrane region" description="Helical" evidence="8">
    <location>
        <begin position="349"/>
        <end position="373"/>
    </location>
</feature>
<dbReference type="InterPro" id="IPR007632">
    <property type="entry name" value="Anoctamin"/>
</dbReference>
<dbReference type="PANTHER" id="PTHR12308">
    <property type="entry name" value="ANOCTAMIN"/>
    <property type="match status" value="1"/>
</dbReference>
<evidence type="ECO:0000259" key="9">
    <source>
        <dbReference type="Pfam" id="PF04547"/>
    </source>
</evidence>
<evidence type="ECO:0000313" key="11">
    <source>
        <dbReference type="Proteomes" id="UP000695000"/>
    </source>
</evidence>
<evidence type="ECO:0000256" key="1">
    <source>
        <dbReference type="ARBA" id="ARBA00004651"/>
    </source>
</evidence>
<comment type="caution">
    <text evidence="8">Lacks conserved residue(s) required for the propagation of feature annotation.</text>
</comment>
<reference evidence="12" key="1">
    <citation type="submission" date="2025-08" db="UniProtKB">
        <authorList>
            <consortium name="RefSeq"/>
        </authorList>
    </citation>
    <scope>IDENTIFICATION</scope>
    <source>
        <tissue evidence="12">Whole Larva</tissue>
    </source>
</reference>
<feature type="domain" description="Anoctamin transmembrane" evidence="9">
    <location>
        <begin position="248"/>
        <end position="321"/>
    </location>
</feature>
<keyword evidence="3" id="KW-1003">Cell membrane</keyword>
<keyword evidence="7" id="KW-0325">Glycoprotein</keyword>
<evidence type="ECO:0000256" key="2">
    <source>
        <dbReference type="ARBA" id="ARBA00009671"/>
    </source>
</evidence>
<proteinExistence type="inferred from homology"/>
<dbReference type="PANTHER" id="PTHR12308:SF84">
    <property type="entry name" value="ANOCTAMIN"/>
    <property type="match status" value="1"/>
</dbReference>
<feature type="transmembrane region" description="Helical" evidence="8">
    <location>
        <begin position="401"/>
        <end position="422"/>
    </location>
</feature>
<feature type="domain" description="Anoctamin transmembrane" evidence="9">
    <location>
        <begin position="347"/>
        <end position="480"/>
    </location>
</feature>
<feature type="domain" description="Anoctamin transmembrane" evidence="9">
    <location>
        <begin position="491"/>
        <end position="683"/>
    </location>
</feature>
<dbReference type="Proteomes" id="UP000695000">
    <property type="component" value="Unplaced"/>
</dbReference>
<feature type="domain" description="Anoctamin dimerisation" evidence="10">
    <location>
        <begin position="45"/>
        <end position="245"/>
    </location>
</feature>